<keyword evidence="9" id="KW-0030">Aminoacyl-tRNA synthetase</keyword>
<dbReference type="GO" id="GO:0002161">
    <property type="term" value="F:aminoacyl-tRNA deacylase activity"/>
    <property type="evidence" value="ECO:0007669"/>
    <property type="project" value="UniProtKB-ARBA"/>
</dbReference>
<evidence type="ECO:0000256" key="2">
    <source>
        <dbReference type="ARBA" id="ARBA00022555"/>
    </source>
</evidence>
<dbReference type="GO" id="GO:0004813">
    <property type="term" value="F:alanine-tRNA ligase activity"/>
    <property type="evidence" value="ECO:0007669"/>
    <property type="project" value="UniProtKB-EC"/>
</dbReference>
<evidence type="ECO:0000313" key="12">
    <source>
        <dbReference type="EMBL" id="MBP1986258.1"/>
    </source>
</evidence>
<dbReference type="PROSITE" id="PS50860">
    <property type="entry name" value="AA_TRNA_LIGASE_II_ALA"/>
    <property type="match status" value="1"/>
</dbReference>
<dbReference type="InterPro" id="IPR012947">
    <property type="entry name" value="tRNA_SAD"/>
</dbReference>
<evidence type="ECO:0000256" key="9">
    <source>
        <dbReference type="ARBA" id="ARBA00023146"/>
    </source>
</evidence>
<keyword evidence="2" id="KW-0820">tRNA-binding</keyword>
<evidence type="ECO:0000256" key="6">
    <source>
        <dbReference type="ARBA" id="ARBA00022840"/>
    </source>
</evidence>
<dbReference type="GO" id="GO:0005524">
    <property type="term" value="F:ATP binding"/>
    <property type="evidence" value="ECO:0007669"/>
    <property type="project" value="UniProtKB-KW"/>
</dbReference>
<feature type="domain" description="Alanyl-transfer RNA synthetases family profile" evidence="11">
    <location>
        <begin position="1"/>
        <end position="244"/>
    </location>
</feature>
<organism evidence="12 13">
    <name type="scientific">Halolamina salifodinae</name>
    <dbReference type="NCBI Taxonomy" id="1202767"/>
    <lineage>
        <taxon>Archaea</taxon>
        <taxon>Methanobacteriati</taxon>
        <taxon>Methanobacteriota</taxon>
        <taxon>Stenosarchaea group</taxon>
        <taxon>Halobacteria</taxon>
        <taxon>Halobacteriales</taxon>
        <taxon>Haloferacaceae</taxon>
    </lineage>
</organism>
<dbReference type="Pfam" id="PF07973">
    <property type="entry name" value="tRNA_SAD"/>
    <property type="match status" value="1"/>
</dbReference>
<dbReference type="InterPro" id="IPR018165">
    <property type="entry name" value="Ala-tRNA-synth_IIc_core"/>
</dbReference>
<comment type="similarity">
    <text evidence="1">Belongs to the class-II aminoacyl-tRNA synthetase family.</text>
</comment>
<dbReference type="Gene3D" id="3.10.310.40">
    <property type="match status" value="1"/>
</dbReference>
<dbReference type="SUPFAM" id="SSF55186">
    <property type="entry name" value="ThrRS/AlaRS common domain"/>
    <property type="match status" value="1"/>
</dbReference>
<evidence type="ECO:0000256" key="5">
    <source>
        <dbReference type="ARBA" id="ARBA00022833"/>
    </source>
</evidence>
<keyword evidence="4" id="KW-0547">Nucleotide-binding</keyword>
<gene>
    <name evidence="12" type="ORF">J2753_000731</name>
</gene>
<keyword evidence="3 12" id="KW-0436">Ligase</keyword>
<comment type="caution">
    <text evidence="12">The sequence shown here is derived from an EMBL/GenBank/DDBJ whole genome shotgun (WGS) entry which is preliminary data.</text>
</comment>
<dbReference type="GO" id="GO:0006419">
    <property type="term" value="P:alanyl-tRNA aminoacylation"/>
    <property type="evidence" value="ECO:0007669"/>
    <property type="project" value="InterPro"/>
</dbReference>
<keyword evidence="6" id="KW-0067">ATP-binding</keyword>
<keyword evidence="10" id="KW-0175">Coiled coil</keyword>
<keyword evidence="8" id="KW-0648">Protein biosynthesis</keyword>
<keyword evidence="7" id="KW-0694">RNA-binding</keyword>
<evidence type="ECO:0000256" key="1">
    <source>
        <dbReference type="ARBA" id="ARBA00008226"/>
    </source>
</evidence>
<proteinExistence type="inferred from homology"/>
<dbReference type="EC" id="6.1.1.7" evidence="12"/>
<evidence type="ECO:0000313" key="13">
    <source>
        <dbReference type="Proteomes" id="UP000823736"/>
    </source>
</evidence>
<dbReference type="Proteomes" id="UP000823736">
    <property type="component" value="Unassembled WGS sequence"/>
</dbReference>
<dbReference type="PANTHER" id="PTHR11777:SF9">
    <property type="entry name" value="ALANINE--TRNA LIGASE, CYTOPLASMIC"/>
    <property type="match status" value="1"/>
</dbReference>
<dbReference type="SMART" id="SM00863">
    <property type="entry name" value="tRNA_SAD"/>
    <property type="match status" value="1"/>
</dbReference>
<dbReference type="RefSeq" id="WP_209490513.1">
    <property type="nucleotide sequence ID" value="NZ_JAGGLC010000001.1"/>
</dbReference>
<evidence type="ECO:0000256" key="4">
    <source>
        <dbReference type="ARBA" id="ARBA00022741"/>
    </source>
</evidence>
<dbReference type="OrthoDB" id="11392at2157"/>
<dbReference type="InterPro" id="IPR018163">
    <property type="entry name" value="Thr/Ala-tRNA-synth_IIc_edit"/>
</dbReference>
<dbReference type="Pfam" id="PF01411">
    <property type="entry name" value="tRNA-synt_2c"/>
    <property type="match status" value="1"/>
</dbReference>
<dbReference type="InterPro" id="IPR050058">
    <property type="entry name" value="Ala-tRNA_ligase"/>
</dbReference>
<feature type="coiled-coil region" evidence="10">
    <location>
        <begin position="267"/>
        <end position="294"/>
    </location>
</feature>
<dbReference type="Gene3D" id="3.30.980.10">
    <property type="entry name" value="Threonyl-trna Synthetase, Chain A, domain 2"/>
    <property type="match status" value="1"/>
</dbReference>
<dbReference type="PANTHER" id="PTHR11777">
    <property type="entry name" value="ALANYL-TRNA SYNTHETASE"/>
    <property type="match status" value="1"/>
</dbReference>
<evidence type="ECO:0000256" key="10">
    <source>
        <dbReference type="SAM" id="Coils"/>
    </source>
</evidence>
<keyword evidence="13" id="KW-1185">Reference proteome</keyword>
<evidence type="ECO:0000256" key="8">
    <source>
        <dbReference type="ARBA" id="ARBA00022917"/>
    </source>
</evidence>
<dbReference type="InterPro" id="IPR018164">
    <property type="entry name" value="Ala-tRNA-synth_IIc_N"/>
</dbReference>
<evidence type="ECO:0000256" key="3">
    <source>
        <dbReference type="ARBA" id="ARBA00022598"/>
    </source>
</evidence>
<reference evidence="12" key="1">
    <citation type="submission" date="2021-03" db="EMBL/GenBank/DDBJ databases">
        <title>Genomic Encyclopedia of Type Strains, Phase IV (KMG-IV): sequencing the most valuable type-strain genomes for metagenomic binning, comparative biology and taxonomic classification.</title>
        <authorList>
            <person name="Goeker M."/>
        </authorList>
    </citation>
    <scope>NUCLEOTIDE SEQUENCE</scope>
    <source>
        <strain evidence="12">DSM 26232</strain>
    </source>
</reference>
<keyword evidence="5" id="KW-0862">Zinc</keyword>
<protein>
    <submittedName>
        <fullName evidence="12">Alanyl-tRNA synthetase</fullName>
        <ecNumber evidence="12">6.1.1.7</ecNumber>
    </submittedName>
</protein>
<sequence length="396" mass="41952">MQTLAPDNPETLSFDTEVAAVDGREVILHETYFYPEGGGQPADRGVIDDIAVADVQKSEAGVVHRLSADHDLEKGETVHCVVDAAFRTYCKRAHTASHVLFGAARRVLDDVGYAGFDIGEETVRVDFTADTEITDERMIEMERLANRAVWDSLPVSWEYQDPAVAREREEVAFNTKTEEGAMAESDEVRIVTIEGWDVAACGGTHVSNTSEIGPLHVLERSNPGEGATRVEFAVGPTAIDAAAEIHEGARAVARDLDVAPDAITDAVGRLTDERDDLRAEVADLKSELLGYRLADLDRVGRDGGTWLVGAVEGATPNELQGELEEYIDDGIDGVAVAGTSGETFVVVATDGDADANAVVQAVTGEFGGGGGGGPTFAQGGGIPVSPPEVVGYLRSE</sequence>
<evidence type="ECO:0000259" key="11">
    <source>
        <dbReference type="PROSITE" id="PS50860"/>
    </source>
</evidence>
<evidence type="ECO:0000256" key="7">
    <source>
        <dbReference type="ARBA" id="ARBA00022884"/>
    </source>
</evidence>
<dbReference type="AlphaFoldDB" id="A0A8T4GYR6"/>
<dbReference type="GO" id="GO:0000049">
    <property type="term" value="F:tRNA binding"/>
    <property type="evidence" value="ECO:0007669"/>
    <property type="project" value="UniProtKB-KW"/>
</dbReference>
<dbReference type="Gene3D" id="2.40.30.130">
    <property type="match status" value="1"/>
</dbReference>
<dbReference type="EMBL" id="JAGGLC010000001">
    <property type="protein sequence ID" value="MBP1986258.1"/>
    <property type="molecule type" value="Genomic_DNA"/>
</dbReference>
<name>A0A8T4GYR6_9EURY</name>
<dbReference type="InterPro" id="IPR009000">
    <property type="entry name" value="Transl_B-barrel_sf"/>
</dbReference>
<accession>A0A8T4GYR6</accession>
<dbReference type="SUPFAM" id="SSF50447">
    <property type="entry name" value="Translation proteins"/>
    <property type="match status" value="1"/>
</dbReference>